<evidence type="ECO:0000259" key="1">
    <source>
        <dbReference type="Pfam" id="PF24360"/>
    </source>
</evidence>
<name>A0A915DIZ1_9BILA</name>
<dbReference type="InterPro" id="IPR055938">
    <property type="entry name" value="DUF7516"/>
</dbReference>
<evidence type="ECO:0000313" key="2">
    <source>
        <dbReference type="Proteomes" id="UP000887574"/>
    </source>
</evidence>
<feature type="domain" description="DUF7516" evidence="1">
    <location>
        <begin position="104"/>
        <end position="144"/>
    </location>
</feature>
<organism evidence="2 3">
    <name type="scientific">Ditylenchus dipsaci</name>
    <dbReference type="NCBI Taxonomy" id="166011"/>
    <lineage>
        <taxon>Eukaryota</taxon>
        <taxon>Metazoa</taxon>
        <taxon>Ecdysozoa</taxon>
        <taxon>Nematoda</taxon>
        <taxon>Chromadorea</taxon>
        <taxon>Rhabditida</taxon>
        <taxon>Tylenchina</taxon>
        <taxon>Tylenchomorpha</taxon>
        <taxon>Sphaerularioidea</taxon>
        <taxon>Anguinidae</taxon>
        <taxon>Anguininae</taxon>
        <taxon>Ditylenchus</taxon>
    </lineage>
</organism>
<accession>A0A915DIZ1</accession>
<dbReference type="Pfam" id="PF24360">
    <property type="entry name" value="DUF7516"/>
    <property type="match status" value="1"/>
</dbReference>
<dbReference type="WBParaSite" id="jg20535">
    <property type="protein sequence ID" value="jg20535"/>
    <property type="gene ID" value="jg20535"/>
</dbReference>
<evidence type="ECO:0000313" key="3">
    <source>
        <dbReference type="WBParaSite" id="jg20535"/>
    </source>
</evidence>
<sequence length="148" mass="16601">MPLEDTGEELLQLSKLLGFPTVNALLGSKDFEDIIEADFTEDAIGASNKSGEKVLCYKIRPMARTCHLLTMMEDTEASLEERKNNYIRKQKTKMGDPAFATNIVEGKKILLTLLDQLGAHNEAVDMMLLKTTYFHQYGVELDKKVAVC</sequence>
<dbReference type="AlphaFoldDB" id="A0A915DIZ1"/>
<protein>
    <recommendedName>
        <fullName evidence="1">DUF7516 domain-containing protein</fullName>
    </recommendedName>
</protein>
<dbReference type="Proteomes" id="UP000887574">
    <property type="component" value="Unplaced"/>
</dbReference>
<reference evidence="3" key="1">
    <citation type="submission" date="2022-11" db="UniProtKB">
        <authorList>
            <consortium name="WormBaseParasite"/>
        </authorList>
    </citation>
    <scope>IDENTIFICATION</scope>
</reference>
<keyword evidence="2" id="KW-1185">Reference proteome</keyword>
<proteinExistence type="predicted"/>